<dbReference type="InterPro" id="IPR000626">
    <property type="entry name" value="Ubiquitin-like_dom"/>
</dbReference>
<dbReference type="Pfam" id="PF00651">
    <property type="entry name" value="BTB"/>
    <property type="match status" value="1"/>
</dbReference>
<dbReference type="PROSITE" id="PS50097">
    <property type="entry name" value="BTB"/>
    <property type="match status" value="1"/>
</dbReference>
<evidence type="ECO:0000256" key="1">
    <source>
        <dbReference type="SAM" id="MobiDB-lite"/>
    </source>
</evidence>
<dbReference type="InterPro" id="IPR011333">
    <property type="entry name" value="SKP1/BTB/POZ_sf"/>
</dbReference>
<dbReference type="InterPro" id="IPR029071">
    <property type="entry name" value="Ubiquitin-like_domsf"/>
</dbReference>
<proteinExistence type="predicted"/>
<accession>A0A8R1UBS4</accession>
<feature type="compositionally biased region" description="Low complexity" evidence="1">
    <location>
        <begin position="410"/>
        <end position="423"/>
    </location>
</feature>
<dbReference type="InterPro" id="IPR000210">
    <property type="entry name" value="BTB/POZ_dom"/>
</dbReference>
<accession>A0A2A6CYI6</accession>
<dbReference type="SMART" id="SM00225">
    <property type="entry name" value="BTB"/>
    <property type="match status" value="2"/>
</dbReference>
<dbReference type="AlphaFoldDB" id="A0A2A6CYI6"/>
<keyword evidence="3" id="KW-1185">Reference proteome</keyword>
<dbReference type="Gene3D" id="3.30.710.10">
    <property type="entry name" value="Potassium Channel Kv1.1, Chain A"/>
    <property type="match status" value="1"/>
</dbReference>
<organism evidence="2 3">
    <name type="scientific">Pristionchus pacificus</name>
    <name type="common">Parasitic nematode worm</name>
    <dbReference type="NCBI Taxonomy" id="54126"/>
    <lineage>
        <taxon>Eukaryota</taxon>
        <taxon>Metazoa</taxon>
        <taxon>Ecdysozoa</taxon>
        <taxon>Nematoda</taxon>
        <taxon>Chromadorea</taxon>
        <taxon>Rhabditida</taxon>
        <taxon>Rhabditina</taxon>
        <taxon>Diplogasteromorpha</taxon>
        <taxon>Diplogasteroidea</taxon>
        <taxon>Neodiplogasteridae</taxon>
        <taxon>Pristionchus</taxon>
    </lineage>
</organism>
<dbReference type="PROSITE" id="PS50053">
    <property type="entry name" value="UBIQUITIN_2"/>
    <property type="match status" value="1"/>
</dbReference>
<protein>
    <submittedName>
        <fullName evidence="2">BTB domain-containing protein</fullName>
    </submittedName>
</protein>
<name>A0A2A6CYI6_PRIPA</name>
<dbReference type="Proteomes" id="UP000005239">
    <property type="component" value="Unassembled WGS sequence"/>
</dbReference>
<sequence length="560" mass="64232">MAIPLAYDEGRFDGFLHYPLIDKVQFNLRGHIITTSSSFLKLHSKFFREFFKLNNTNHAPKYNFNTYDPETFTDLLNLLYPCKHPPVGDVEWNSKVEKRLALAITLNIPKLVKKLLVDFRPACCLTDDPLTNAIKAIDAVASSTKYTHLFVILSAILLFSNYLYFETPFLNRFDDSTELMDHMRRKKIELSNRTKVVIFDYFIDEGEPTAKRRRSHSKSIPQEAVFFDVDPAWSDARVIVIEGVSILVSTSVSLNILSHQFEFTLALHSVVFREWFVDDPTRIGPKREAHYYNGIGLREMTRFLAIIATDTVNDVDEPLLDAVYHLQAKYAQVICEDWIWKHKINSGTEAVKFLKIIIKVRGKYMKLDDSYVLSLTPVIFNHVEGGEGPPIDPRESEITTTHGTPLRSKQPMPSSLMSPSQTPRTPSKNGTHVARPSIVNNTANSDTRGFVMSFFSCLDEETRGRVDRLFTQWEAARLRVIVRDDNGRDHVIFLKHNEARLQDLREEVEKLCGISTGMQRILFEAQNLVMNNKLVEFGVKNGDRLFVSRRDFGTMTQVID</sequence>
<gene>
    <name evidence="2" type="primary">WBGene00108102</name>
</gene>
<dbReference type="Gene3D" id="3.10.20.90">
    <property type="entry name" value="Phosphatidylinositol 3-kinase Catalytic Subunit, Chain A, domain 1"/>
    <property type="match status" value="1"/>
</dbReference>
<reference evidence="2" key="2">
    <citation type="submission" date="2022-06" db="UniProtKB">
        <authorList>
            <consortium name="EnsemblMetazoa"/>
        </authorList>
    </citation>
    <scope>IDENTIFICATION</scope>
    <source>
        <strain evidence="2">PS312</strain>
    </source>
</reference>
<evidence type="ECO:0000313" key="3">
    <source>
        <dbReference type="Proteomes" id="UP000005239"/>
    </source>
</evidence>
<reference evidence="3" key="1">
    <citation type="journal article" date="2008" name="Nat. Genet.">
        <title>The Pristionchus pacificus genome provides a unique perspective on nematode lifestyle and parasitism.</title>
        <authorList>
            <person name="Dieterich C."/>
            <person name="Clifton S.W."/>
            <person name="Schuster L.N."/>
            <person name="Chinwalla A."/>
            <person name="Delehaunty K."/>
            <person name="Dinkelacker I."/>
            <person name="Fulton L."/>
            <person name="Fulton R."/>
            <person name="Godfrey J."/>
            <person name="Minx P."/>
            <person name="Mitreva M."/>
            <person name="Roeseler W."/>
            <person name="Tian H."/>
            <person name="Witte H."/>
            <person name="Yang S.P."/>
            <person name="Wilson R.K."/>
            <person name="Sommer R.J."/>
        </authorList>
    </citation>
    <scope>NUCLEOTIDE SEQUENCE [LARGE SCALE GENOMIC DNA]</scope>
    <source>
        <strain evidence="3">PS312</strain>
    </source>
</reference>
<evidence type="ECO:0000313" key="2">
    <source>
        <dbReference type="EnsemblMetazoa" id="PPA18548.1"/>
    </source>
</evidence>
<dbReference type="EnsemblMetazoa" id="PPA18548.1">
    <property type="protein sequence ID" value="PPA18548.1"/>
    <property type="gene ID" value="WBGene00108102"/>
</dbReference>
<dbReference type="SUPFAM" id="SSF54236">
    <property type="entry name" value="Ubiquitin-like"/>
    <property type="match status" value="1"/>
</dbReference>
<feature type="region of interest" description="Disordered" evidence="1">
    <location>
        <begin position="385"/>
        <end position="441"/>
    </location>
</feature>